<dbReference type="Proteomes" id="UP000224567">
    <property type="component" value="Unassembled WGS sequence"/>
</dbReference>
<evidence type="ECO:0000313" key="3">
    <source>
        <dbReference type="EMBL" id="PHT54312.1"/>
    </source>
</evidence>
<evidence type="ECO:0000256" key="2">
    <source>
        <dbReference type="ARBA" id="ARBA00022737"/>
    </source>
</evidence>
<dbReference type="Gene3D" id="3.80.10.10">
    <property type="entry name" value="Ribonuclease Inhibitor"/>
    <property type="match status" value="1"/>
</dbReference>
<keyword evidence="4" id="KW-1185">Reference proteome</keyword>
<keyword evidence="2" id="KW-0677">Repeat</keyword>
<dbReference type="FunFam" id="3.80.10.10:FF:000383">
    <property type="entry name" value="Leucine-rich repeat receptor protein kinase EMS1"/>
    <property type="match status" value="1"/>
</dbReference>
<dbReference type="InterPro" id="IPR052941">
    <property type="entry name" value="StomDev_PlantInt_Reg"/>
</dbReference>
<dbReference type="PANTHER" id="PTHR48004:SF59">
    <property type="entry name" value="LEUCINE-RICH REPEAT-CONTAINING N-TERMINAL PLANT-TYPE DOMAIN-CONTAINING PROTEIN"/>
    <property type="match status" value="1"/>
</dbReference>
<protein>
    <submittedName>
        <fullName evidence="3">Uncharacterized protein</fullName>
    </submittedName>
</protein>
<sequence>MNFSLAGNKICGYLPKEIELQVLSISINNITGEIPKNIVCLSKLEEFYIGDNPIKGTIPISLANISTLQCVDSIGNCLEGSIPPELGKLSNLRRLIFGQNYNLIGQITEAIFNISSFGRTNFNFINLSGIIPATTVLNLPNLEQLILVGNQLEWEIPLFITNASKLETLELSSNILKGTIPTTLGNLRELHGLMYMYCLIPMHGAII</sequence>
<reference evidence="4" key="2">
    <citation type="journal article" date="2017" name="J. Anim. Genet.">
        <title>Multiple reference genome sequences of hot pepper reveal the massive evolution of plant disease resistance genes by retroduplication.</title>
        <authorList>
            <person name="Kim S."/>
            <person name="Park J."/>
            <person name="Yeom S.-I."/>
            <person name="Kim Y.-M."/>
            <person name="Seo E."/>
            <person name="Kim K.-T."/>
            <person name="Kim M.-S."/>
            <person name="Lee J.M."/>
            <person name="Cheong K."/>
            <person name="Shin H.-S."/>
            <person name="Kim S.-B."/>
            <person name="Han K."/>
            <person name="Lee J."/>
            <person name="Park M."/>
            <person name="Lee H.-A."/>
            <person name="Lee H.-Y."/>
            <person name="Lee Y."/>
            <person name="Oh S."/>
            <person name="Lee J.H."/>
            <person name="Choi E."/>
            <person name="Choi E."/>
            <person name="Lee S.E."/>
            <person name="Jeon J."/>
            <person name="Kim H."/>
            <person name="Choi G."/>
            <person name="Song H."/>
            <person name="Lee J."/>
            <person name="Lee S.-C."/>
            <person name="Kwon J.-K."/>
            <person name="Lee H.-Y."/>
            <person name="Koo N."/>
            <person name="Hong Y."/>
            <person name="Kim R.W."/>
            <person name="Kang W.-H."/>
            <person name="Huh J.H."/>
            <person name="Kang B.-C."/>
            <person name="Yang T.-J."/>
            <person name="Lee Y.-H."/>
            <person name="Bennetzen J.L."/>
            <person name="Choi D."/>
        </authorList>
    </citation>
    <scope>NUCLEOTIDE SEQUENCE [LARGE SCALE GENOMIC DNA]</scope>
    <source>
        <strain evidence="4">cv. PBC81</strain>
    </source>
</reference>
<proteinExistence type="predicted"/>
<dbReference type="STRING" id="33114.A0A2G2X9X2"/>
<dbReference type="AlphaFoldDB" id="A0A2G2X9X2"/>
<evidence type="ECO:0000256" key="1">
    <source>
        <dbReference type="ARBA" id="ARBA00022614"/>
    </source>
</evidence>
<name>A0A2G2X9X2_CAPBA</name>
<accession>A0A2G2X9X2</accession>
<dbReference type="Pfam" id="PF00560">
    <property type="entry name" value="LRR_1"/>
    <property type="match status" value="3"/>
</dbReference>
<dbReference type="InterPro" id="IPR032675">
    <property type="entry name" value="LRR_dom_sf"/>
</dbReference>
<comment type="caution">
    <text evidence="3">The sequence shown here is derived from an EMBL/GenBank/DDBJ whole genome shotgun (WGS) entry which is preliminary data.</text>
</comment>
<dbReference type="PANTHER" id="PTHR48004">
    <property type="entry name" value="OS01G0149700 PROTEIN"/>
    <property type="match status" value="1"/>
</dbReference>
<reference evidence="3 4" key="1">
    <citation type="journal article" date="2017" name="Genome Biol.">
        <title>New reference genome sequences of hot pepper reveal the massive evolution of plant disease-resistance genes by retroduplication.</title>
        <authorList>
            <person name="Kim S."/>
            <person name="Park J."/>
            <person name="Yeom S.I."/>
            <person name="Kim Y.M."/>
            <person name="Seo E."/>
            <person name="Kim K.T."/>
            <person name="Kim M.S."/>
            <person name="Lee J.M."/>
            <person name="Cheong K."/>
            <person name="Shin H.S."/>
            <person name="Kim S.B."/>
            <person name="Han K."/>
            <person name="Lee J."/>
            <person name="Park M."/>
            <person name="Lee H.A."/>
            <person name="Lee H.Y."/>
            <person name="Lee Y."/>
            <person name="Oh S."/>
            <person name="Lee J.H."/>
            <person name="Choi E."/>
            <person name="Choi E."/>
            <person name="Lee S.E."/>
            <person name="Jeon J."/>
            <person name="Kim H."/>
            <person name="Choi G."/>
            <person name="Song H."/>
            <person name="Lee J."/>
            <person name="Lee S.C."/>
            <person name="Kwon J.K."/>
            <person name="Lee H.Y."/>
            <person name="Koo N."/>
            <person name="Hong Y."/>
            <person name="Kim R.W."/>
            <person name="Kang W.H."/>
            <person name="Huh J.H."/>
            <person name="Kang B.C."/>
            <person name="Yang T.J."/>
            <person name="Lee Y.H."/>
            <person name="Bennetzen J.L."/>
            <person name="Choi D."/>
        </authorList>
    </citation>
    <scope>NUCLEOTIDE SEQUENCE [LARGE SCALE GENOMIC DNA]</scope>
    <source>
        <strain evidence="4">cv. PBC81</strain>
    </source>
</reference>
<organism evidence="3 4">
    <name type="scientific">Capsicum baccatum</name>
    <name type="common">Peruvian pepper</name>
    <dbReference type="NCBI Taxonomy" id="33114"/>
    <lineage>
        <taxon>Eukaryota</taxon>
        <taxon>Viridiplantae</taxon>
        <taxon>Streptophyta</taxon>
        <taxon>Embryophyta</taxon>
        <taxon>Tracheophyta</taxon>
        <taxon>Spermatophyta</taxon>
        <taxon>Magnoliopsida</taxon>
        <taxon>eudicotyledons</taxon>
        <taxon>Gunneridae</taxon>
        <taxon>Pentapetalae</taxon>
        <taxon>asterids</taxon>
        <taxon>lamiids</taxon>
        <taxon>Solanales</taxon>
        <taxon>Solanaceae</taxon>
        <taxon>Solanoideae</taxon>
        <taxon>Capsiceae</taxon>
        <taxon>Capsicum</taxon>
    </lineage>
</organism>
<gene>
    <name evidence="3" type="ORF">CQW23_08774</name>
</gene>
<dbReference type="OrthoDB" id="1750184at2759"/>
<dbReference type="InterPro" id="IPR001611">
    <property type="entry name" value="Leu-rich_rpt"/>
</dbReference>
<dbReference type="SUPFAM" id="SSF52058">
    <property type="entry name" value="L domain-like"/>
    <property type="match status" value="1"/>
</dbReference>
<keyword evidence="1" id="KW-0433">Leucine-rich repeat</keyword>
<dbReference type="EMBL" id="MLFT02000003">
    <property type="protein sequence ID" value="PHT54312.1"/>
    <property type="molecule type" value="Genomic_DNA"/>
</dbReference>
<evidence type="ECO:0000313" key="4">
    <source>
        <dbReference type="Proteomes" id="UP000224567"/>
    </source>
</evidence>